<feature type="transmembrane region" description="Helical" evidence="2">
    <location>
        <begin position="6"/>
        <end position="25"/>
    </location>
</feature>
<dbReference type="EMBL" id="MNYR01000022">
    <property type="protein sequence ID" value="OIP56209.1"/>
    <property type="molecule type" value="Genomic_DNA"/>
</dbReference>
<dbReference type="Proteomes" id="UP000183922">
    <property type="component" value="Unassembled WGS sequence"/>
</dbReference>
<keyword evidence="2" id="KW-1133">Transmembrane helix</keyword>
<feature type="domain" description="DUF5666" evidence="3">
    <location>
        <begin position="84"/>
        <end position="142"/>
    </location>
</feature>
<accession>A0A1J5F7J2</accession>
<gene>
    <name evidence="4" type="ORF">AUK13_01535</name>
</gene>
<name>A0A1J5F7J2_9BACT</name>
<keyword evidence="2" id="KW-0472">Membrane</keyword>
<organism evidence="4 5">
    <name type="scientific">Candidatus Kuenenbacteria bacterium CG2_30_39_24</name>
    <dbReference type="NCBI Taxonomy" id="1805236"/>
    <lineage>
        <taxon>Bacteria</taxon>
        <taxon>Candidatus Kueneniibacteriota</taxon>
    </lineage>
</organism>
<reference evidence="4 5" key="1">
    <citation type="journal article" date="2016" name="Environ. Microbiol.">
        <title>Genomic resolution of a cold subsurface aquifer community provides metabolic insights for novel microbes adapted to high CO concentrations.</title>
        <authorList>
            <person name="Probst A.J."/>
            <person name="Castelle C.J."/>
            <person name="Singh A."/>
            <person name="Brown C.T."/>
            <person name="Anantharaman K."/>
            <person name="Sharon I."/>
            <person name="Hug L.A."/>
            <person name="Burstein D."/>
            <person name="Emerson J.B."/>
            <person name="Thomas B.C."/>
            <person name="Banfield J.F."/>
        </authorList>
    </citation>
    <scope>NUCLEOTIDE SEQUENCE [LARGE SCALE GENOMIC DNA]</scope>
    <source>
        <strain evidence="4">CG2_30_39_24</strain>
    </source>
</reference>
<sequence length="155" mass="16233">MNKKIVPILIAAVVVAGAGGFFAGLKYGQSKNSQLPLGNMRNLTAEQRQQMAQQNGGRNFQGMQPNGTGERNGGFLNGEIIFKDDKSATVKLRAGGSQIIFFSEATAFTKSATSTAGDLKVGDTVMVNGSANADGSVNAESIQLMPNLPNPLNNN</sequence>
<evidence type="ECO:0000256" key="1">
    <source>
        <dbReference type="SAM" id="MobiDB-lite"/>
    </source>
</evidence>
<proteinExistence type="predicted"/>
<dbReference type="InterPro" id="IPR043724">
    <property type="entry name" value="DUF5666"/>
</dbReference>
<dbReference type="STRING" id="1805236.AUK13_01535"/>
<evidence type="ECO:0000313" key="5">
    <source>
        <dbReference type="Proteomes" id="UP000183922"/>
    </source>
</evidence>
<dbReference type="AlphaFoldDB" id="A0A1J5F7J2"/>
<protein>
    <recommendedName>
        <fullName evidence="3">DUF5666 domain-containing protein</fullName>
    </recommendedName>
</protein>
<dbReference type="Pfam" id="PF18914">
    <property type="entry name" value="DUF5666"/>
    <property type="match status" value="1"/>
</dbReference>
<evidence type="ECO:0000259" key="3">
    <source>
        <dbReference type="Pfam" id="PF18914"/>
    </source>
</evidence>
<evidence type="ECO:0000313" key="4">
    <source>
        <dbReference type="EMBL" id="OIP56209.1"/>
    </source>
</evidence>
<evidence type="ECO:0000256" key="2">
    <source>
        <dbReference type="SAM" id="Phobius"/>
    </source>
</evidence>
<feature type="region of interest" description="Disordered" evidence="1">
    <location>
        <begin position="50"/>
        <end position="69"/>
    </location>
</feature>
<keyword evidence="2" id="KW-0812">Transmembrane</keyword>
<comment type="caution">
    <text evidence="4">The sequence shown here is derived from an EMBL/GenBank/DDBJ whole genome shotgun (WGS) entry which is preliminary data.</text>
</comment>